<dbReference type="OrthoDB" id="9806903at2"/>
<protein>
    <recommendedName>
        <fullName evidence="4">AAA+ ATPase domain-containing protein</fullName>
    </recommendedName>
</protein>
<comment type="caution">
    <text evidence="5">The sequence shown here is derived from an EMBL/GenBank/DDBJ whole genome shotgun (WGS) entry which is preliminary data.</text>
</comment>
<dbReference type="InterPro" id="IPR054472">
    <property type="entry name" value="WHD"/>
</dbReference>
<dbReference type="STRING" id="1134406.ADN00_09950"/>
<dbReference type="SUPFAM" id="SSF52540">
    <property type="entry name" value="P-loop containing nucleoside triphosphate hydrolases"/>
    <property type="match status" value="1"/>
</dbReference>
<accession>A0A0P6XU74</accession>
<dbReference type="PANTHER" id="PTHR23073">
    <property type="entry name" value="26S PROTEASOME REGULATORY SUBUNIT"/>
    <property type="match status" value="1"/>
</dbReference>
<keyword evidence="3" id="KW-0067">ATP-binding</keyword>
<reference evidence="5 6" key="1">
    <citation type="submission" date="2015-07" db="EMBL/GenBank/DDBJ databases">
        <title>Genome sequence of Ornatilinea apprima DSM 23815.</title>
        <authorList>
            <person name="Hemp J."/>
            <person name="Ward L.M."/>
            <person name="Pace L.A."/>
            <person name="Fischer W.W."/>
        </authorList>
    </citation>
    <scope>NUCLEOTIDE SEQUENCE [LARGE SCALE GENOMIC DNA]</scope>
    <source>
        <strain evidence="5 6">P3M-1</strain>
    </source>
</reference>
<dbReference type="CDD" id="cd19481">
    <property type="entry name" value="RecA-like_protease"/>
    <property type="match status" value="1"/>
</dbReference>
<dbReference type="AlphaFoldDB" id="A0A0P6XU74"/>
<evidence type="ECO:0000259" key="4">
    <source>
        <dbReference type="SMART" id="SM00382"/>
    </source>
</evidence>
<dbReference type="GO" id="GO:0005524">
    <property type="term" value="F:ATP binding"/>
    <property type="evidence" value="ECO:0007669"/>
    <property type="project" value="UniProtKB-KW"/>
</dbReference>
<dbReference type="Proteomes" id="UP000050417">
    <property type="component" value="Unassembled WGS sequence"/>
</dbReference>
<organism evidence="5 6">
    <name type="scientific">Ornatilinea apprima</name>
    <dbReference type="NCBI Taxonomy" id="1134406"/>
    <lineage>
        <taxon>Bacteria</taxon>
        <taxon>Bacillati</taxon>
        <taxon>Chloroflexota</taxon>
        <taxon>Anaerolineae</taxon>
        <taxon>Anaerolineales</taxon>
        <taxon>Anaerolineaceae</taxon>
        <taxon>Ornatilinea</taxon>
    </lineage>
</organism>
<feature type="domain" description="AAA+ ATPase" evidence="4">
    <location>
        <begin position="495"/>
        <end position="627"/>
    </location>
</feature>
<evidence type="ECO:0000256" key="1">
    <source>
        <dbReference type="ARBA" id="ARBA00006914"/>
    </source>
</evidence>
<dbReference type="PATRIC" id="fig|1134406.4.peg.2451"/>
<dbReference type="RefSeq" id="WP_075062849.1">
    <property type="nucleotide sequence ID" value="NZ_LGCL01000024.1"/>
</dbReference>
<keyword evidence="6" id="KW-1185">Reference proteome</keyword>
<dbReference type="InterPro" id="IPR050221">
    <property type="entry name" value="26S_Proteasome_ATPase"/>
</dbReference>
<dbReference type="InterPro" id="IPR003593">
    <property type="entry name" value="AAA+_ATPase"/>
</dbReference>
<proteinExistence type="inferred from homology"/>
<name>A0A0P6XU74_9CHLR</name>
<sequence length="711" mass="78269">MSELTHPHQTYLAAALAWLDARLERDIRRWQLAGQDPSDRFRGLYLSGAAALDLARRGAGGRWGTGVDLPEDEEKRLSAAQEAARQAMRDLEAAPVPRLKALQSRFGLTDFEWWAFIICLAPAVDLRYERVYGFLQDDVTRTCASVDLILSLLLPEAGLSRLEALPVFEPRAALRTFRLLLPVEENGKPASLLRQTFRVEAGVVNWLLGEDAPSASLGDAVELFPAPPQAIQAFSHPQMPAADTLARVKPLLSLHGPDALQQELAAQEAAAALRRPLLSLKISSEVEREEAVQQLYTAVRDASLLQALLFVRGCDAFIDADGCLLPRAFHAFNLLDGPVLTGSLRPYRFHSEMPGSDSPLMSVALDRLSAAERADLWAALLEGVDEAIPRKEMLILAGQFNLTSGQVTAAASTAMSRALQEGRALQAADLFEAARVHSGHHLGDLARKIEPRYVWEDLVLPETPITMLKEMVNMVQSRPLVLENWGLGRKLAAGKGVSALFSGPPGTGKTLAAQIMANQLGIDLYRIDLSTVVSKYVGETEKNLESIFSEAAESNAILFFDEADSIFGKRSEVKDAHDRYANIEVGYLLQRMEDYSGVAILATNLRSNLDEAFTRRLQFIINFPFPDEAYRLNIWKVLMPPDLPRAEDLDLALMARRFKLAGGSIRNIIVSAAYLAAVDGGTVTMSHLMHGARREFQKMGRLVQESDFVLS</sequence>
<dbReference type="GO" id="GO:0016887">
    <property type="term" value="F:ATP hydrolysis activity"/>
    <property type="evidence" value="ECO:0007669"/>
    <property type="project" value="InterPro"/>
</dbReference>
<dbReference type="Pfam" id="PF00004">
    <property type="entry name" value="AAA"/>
    <property type="match status" value="1"/>
</dbReference>
<dbReference type="InterPro" id="IPR027417">
    <property type="entry name" value="P-loop_NTPase"/>
</dbReference>
<evidence type="ECO:0000313" key="6">
    <source>
        <dbReference type="Proteomes" id="UP000050417"/>
    </source>
</evidence>
<dbReference type="EMBL" id="LGCL01000024">
    <property type="protein sequence ID" value="KPL76911.1"/>
    <property type="molecule type" value="Genomic_DNA"/>
</dbReference>
<gene>
    <name evidence="5" type="ORF">ADN00_09950</name>
</gene>
<dbReference type="Pfam" id="PF22977">
    <property type="entry name" value="WHD"/>
    <property type="match status" value="1"/>
</dbReference>
<evidence type="ECO:0000256" key="3">
    <source>
        <dbReference type="ARBA" id="ARBA00022840"/>
    </source>
</evidence>
<evidence type="ECO:0000256" key="2">
    <source>
        <dbReference type="ARBA" id="ARBA00022741"/>
    </source>
</evidence>
<dbReference type="SMART" id="SM00382">
    <property type="entry name" value="AAA"/>
    <property type="match status" value="1"/>
</dbReference>
<dbReference type="Gene3D" id="3.40.50.300">
    <property type="entry name" value="P-loop containing nucleotide triphosphate hydrolases"/>
    <property type="match status" value="1"/>
</dbReference>
<keyword evidence="2" id="KW-0547">Nucleotide-binding</keyword>
<dbReference type="InterPro" id="IPR003959">
    <property type="entry name" value="ATPase_AAA_core"/>
</dbReference>
<evidence type="ECO:0000313" key="5">
    <source>
        <dbReference type="EMBL" id="KPL76911.1"/>
    </source>
</evidence>
<comment type="similarity">
    <text evidence="1">Belongs to the AAA ATPase family.</text>
</comment>